<evidence type="ECO:0000256" key="2">
    <source>
        <dbReference type="ARBA" id="ARBA00022729"/>
    </source>
</evidence>
<evidence type="ECO:0000256" key="5">
    <source>
        <dbReference type="SAM" id="SignalP"/>
    </source>
</evidence>
<dbReference type="RefSeq" id="XP_011307897.1">
    <property type="nucleotide sequence ID" value="XM_011309595.1"/>
</dbReference>
<dbReference type="SMART" id="SM00369">
    <property type="entry name" value="LRR_TYP"/>
    <property type="match status" value="7"/>
</dbReference>
<keyword evidence="1" id="KW-0433">Leucine-rich repeat</keyword>
<sequence>MKIFIGIGLILLVLSVRGENEVCKTDKEGFKICRKPTTVITHVTRRMGSAVDAKTHFDMKFDDDTIIGPNAFHTLPLTSILLGMPYTQERNRLALRTLTLHPDSFLTSSNIRSLTIIRANVNLPGNKFNLNTAVEWLRFIACGFTEVPSEMIESLPNLDYLSFEGNYLRVIRSHAFSPLKLLRELNLEGNGIVSLELGCFDGLDNLEVLDLADNQFSPISGIFNGLKKLTRLDIDNAFGEHQFNFDILQDTPALVNIRMGNNKIKELKPDMFSICPQLTYLSLFRNNISSVPKGVFNTMNSLQTVHLAQNEIGTIEPGAFNGLNMNMIYLLDNKVDKVIETGTFSDLSVLDINLSASNIRELKPRAFNGLSARELDLSENKFTQIGAEDFYGLKVEELRLKNNNITAIAPNAFKNTKVEKLRLFGNPIDDKDRAIWGLPETTKILWSEY</sequence>
<keyword evidence="3" id="KW-0677">Repeat</keyword>
<name>A0A9R1TEV3_9HYME</name>
<dbReference type="KEGG" id="fas:105269403"/>
<reference evidence="7 8" key="1">
    <citation type="submission" date="2025-04" db="UniProtKB">
        <authorList>
            <consortium name="RefSeq"/>
        </authorList>
    </citation>
    <scope>IDENTIFICATION</scope>
    <source>
        <strain evidence="7 8">USDA-PBARC FA_bdor</strain>
        <tissue evidence="7 8">Whole organism</tissue>
    </source>
</reference>
<protein>
    <submittedName>
        <fullName evidence="7 8">Leucine-rich repeat-containing protein 15</fullName>
    </submittedName>
</protein>
<gene>
    <name evidence="7 8" type="primary">LOC105269403</name>
</gene>
<dbReference type="PANTHER" id="PTHR45842">
    <property type="entry name" value="SYNAPTIC ADHESION-LIKE MOLECULE SALM"/>
    <property type="match status" value="1"/>
</dbReference>
<keyword evidence="6" id="KW-1185">Reference proteome</keyword>
<accession>A0A9R1U565</accession>
<accession>A0A9R1TEV3</accession>
<feature type="signal peptide" evidence="5">
    <location>
        <begin position="1"/>
        <end position="18"/>
    </location>
</feature>
<dbReference type="InterPro" id="IPR050467">
    <property type="entry name" value="LRFN"/>
</dbReference>
<dbReference type="InterPro" id="IPR001611">
    <property type="entry name" value="Leu-rich_rpt"/>
</dbReference>
<evidence type="ECO:0000256" key="4">
    <source>
        <dbReference type="ARBA" id="ARBA00023180"/>
    </source>
</evidence>
<dbReference type="SUPFAM" id="SSF52058">
    <property type="entry name" value="L domain-like"/>
    <property type="match status" value="1"/>
</dbReference>
<evidence type="ECO:0000256" key="1">
    <source>
        <dbReference type="ARBA" id="ARBA00022614"/>
    </source>
</evidence>
<keyword evidence="2 5" id="KW-0732">Signal</keyword>
<evidence type="ECO:0000313" key="7">
    <source>
        <dbReference type="RefSeq" id="XP_011307897.1"/>
    </source>
</evidence>
<dbReference type="AlphaFoldDB" id="A0A9R1TEV3"/>
<dbReference type="Pfam" id="PF13855">
    <property type="entry name" value="LRR_8"/>
    <property type="match status" value="3"/>
</dbReference>
<keyword evidence="4" id="KW-0325">Glycoprotein</keyword>
<dbReference type="InterPro" id="IPR003591">
    <property type="entry name" value="Leu-rich_rpt_typical-subtyp"/>
</dbReference>
<dbReference type="Proteomes" id="UP000694866">
    <property type="component" value="Unplaced"/>
</dbReference>
<evidence type="ECO:0000313" key="8">
    <source>
        <dbReference type="RefSeq" id="XP_011307898.1"/>
    </source>
</evidence>
<dbReference type="RefSeq" id="XP_011307898.1">
    <property type="nucleotide sequence ID" value="XM_011309596.1"/>
</dbReference>
<dbReference type="GeneID" id="105269403"/>
<evidence type="ECO:0000256" key="3">
    <source>
        <dbReference type="ARBA" id="ARBA00022737"/>
    </source>
</evidence>
<dbReference type="OrthoDB" id="2013775at2759"/>
<feature type="chain" id="PRO_5044701539" evidence="5">
    <location>
        <begin position="19"/>
        <end position="449"/>
    </location>
</feature>
<dbReference type="InterPro" id="IPR032675">
    <property type="entry name" value="LRR_dom_sf"/>
</dbReference>
<proteinExistence type="predicted"/>
<evidence type="ECO:0000313" key="6">
    <source>
        <dbReference type="Proteomes" id="UP000694866"/>
    </source>
</evidence>
<dbReference type="PROSITE" id="PS51450">
    <property type="entry name" value="LRR"/>
    <property type="match status" value="1"/>
</dbReference>
<dbReference type="Gene3D" id="3.80.10.10">
    <property type="entry name" value="Ribonuclease Inhibitor"/>
    <property type="match status" value="3"/>
</dbReference>
<organism evidence="6 7">
    <name type="scientific">Fopius arisanus</name>
    <dbReference type="NCBI Taxonomy" id="64838"/>
    <lineage>
        <taxon>Eukaryota</taxon>
        <taxon>Metazoa</taxon>
        <taxon>Ecdysozoa</taxon>
        <taxon>Arthropoda</taxon>
        <taxon>Hexapoda</taxon>
        <taxon>Insecta</taxon>
        <taxon>Pterygota</taxon>
        <taxon>Neoptera</taxon>
        <taxon>Endopterygota</taxon>
        <taxon>Hymenoptera</taxon>
        <taxon>Apocrita</taxon>
        <taxon>Ichneumonoidea</taxon>
        <taxon>Braconidae</taxon>
        <taxon>Opiinae</taxon>
        <taxon>Fopius</taxon>
    </lineage>
</organism>
<dbReference type="PANTHER" id="PTHR45842:SF12">
    <property type="entry name" value="KEKKON 5, ISOFORM A"/>
    <property type="match status" value="1"/>
</dbReference>